<keyword evidence="2" id="KW-1185">Reference proteome</keyword>
<accession>A0ACC2B1V4</accession>
<protein>
    <submittedName>
        <fullName evidence="1">Uncharacterized protein</fullName>
    </submittedName>
</protein>
<dbReference type="EMBL" id="CM055109">
    <property type="protein sequence ID" value="KAJ7523759.1"/>
    <property type="molecule type" value="Genomic_DNA"/>
</dbReference>
<reference evidence="2" key="1">
    <citation type="journal article" date="2024" name="Proc. Natl. Acad. Sci. U.S.A.">
        <title>Extraordinary preservation of gene collinearity over three hundred million years revealed in homosporous lycophytes.</title>
        <authorList>
            <person name="Li C."/>
            <person name="Wickell D."/>
            <person name="Kuo L.Y."/>
            <person name="Chen X."/>
            <person name="Nie B."/>
            <person name="Liao X."/>
            <person name="Peng D."/>
            <person name="Ji J."/>
            <person name="Jenkins J."/>
            <person name="Williams M."/>
            <person name="Shu S."/>
            <person name="Plott C."/>
            <person name="Barry K."/>
            <person name="Rajasekar S."/>
            <person name="Grimwood J."/>
            <person name="Han X."/>
            <person name="Sun S."/>
            <person name="Hou Z."/>
            <person name="He W."/>
            <person name="Dai G."/>
            <person name="Sun C."/>
            <person name="Schmutz J."/>
            <person name="Leebens-Mack J.H."/>
            <person name="Li F.W."/>
            <person name="Wang L."/>
        </authorList>
    </citation>
    <scope>NUCLEOTIDE SEQUENCE [LARGE SCALE GENOMIC DNA]</scope>
    <source>
        <strain evidence="2">cv. PW_Plant_1</strain>
    </source>
</reference>
<proteinExistence type="predicted"/>
<name>A0ACC2B1V4_DIPCM</name>
<evidence type="ECO:0000313" key="2">
    <source>
        <dbReference type="Proteomes" id="UP001162992"/>
    </source>
</evidence>
<gene>
    <name evidence="1" type="ORF">O6H91_18G061800</name>
</gene>
<organism evidence="1 2">
    <name type="scientific">Diphasiastrum complanatum</name>
    <name type="common">Issler's clubmoss</name>
    <name type="synonym">Lycopodium complanatum</name>
    <dbReference type="NCBI Taxonomy" id="34168"/>
    <lineage>
        <taxon>Eukaryota</taxon>
        <taxon>Viridiplantae</taxon>
        <taxon>Streptophyta</taxon>
        <taxon>Embryophyta</taxon>
        <taxon>Tracheophyta</taxon>
        <taxon>Lycopodiopsida</taxon>
        <taxon>Lycopodiales</taxon>
        <taxon>Lycopodiaceae</taxon>
        <taxon>Lycopodioideae</taxon>
        <taxon>Diphasiastrum</taxon>
    </lineage>
</organism>
<comment type="caution">
    <text evidence="1">The sequence shown here is derived from an EMBL/GenBank/DDBJ whole genome shotgun (WGS) entry which is preliminary data.</text>
</comment>
<dbReference type="Proteomes" id="UP001162992">
    <property type="component" value="Chromosome 18"/>
</dbReference>
<evidence type="ECO:0000313" key="1">
    <source>
        <dbReference type="EMBL" id="KAJ7523759.1"/>
    </source>
</evidence>
<sequence>MANKDSSKPKKRMSKKASLGLEGSRSKPQKENMPIEAATVKIQSPKQEQIRSAPLTGKKAISKAQNQTGDLGVPQGVKRKGSPLSAAVGPDTCLKRQKSPGVRIIGGRVYDSENGQTCHQCRQKTIEFMAPCKNTSGDKVCTQKFCPKCLLNRYGENVEEAFELVDWFCPRCRGICNCSICMKKKGCTPTGILTHTAKATGFGSVADFLKQASQKSMTNSFIPEILPKNKSSLSQSDQQVNETRKKLKSKSNLKGSSNQQFQASLPNSAAAEQCADKQKDHQVKGTKKKQKAKELPKGSLGEHSHSAFATKSSSETMIKVNVTKAVKQENGLVSKHGLEKRRSVSIGSERGDSIIKKKSAATAPRKNKHMPALGGNCISDLAEMIPCINANRSVVEVFIPVTLCMDDKKTEAGERVKEAQNPCKQSRTTLHHYMPKVEHSPIEFTEAEGVLSTRKQQTFPGKDHLVSDIDRRPEHCDITFKEEIQTGAGVPYASEAECCSQSPKVPKVKSHKVKALKPKIAEQEILLPESEQLVAVAGIELPGNAVGSALQLLEFCSAFQEPLGLKRGQAENILRELTRGGVTRRGTQSQLVQLHVKLLSLIQEEDEEPSKITSSTIGKNSWLRVFKKHLLQRLWLFTKVNTDLVQSAMVDCCTGSSESASPLRLSSEIIAPMSEEDQAFILKSLDDGNDGYTNLDIQTRLWLLNILCDDSLCTSSFRGYIEDAITKYEEKQKEKREEVLAAKKEAKEANQKKKDAEVKRLLAMENVEHTPLSLDEQSALLAKVKQEAEKADAARLALSQVASRLSSHRHDALRTEPITLDKHGRAFWRLKGAEGGARVLLQDITNTQSGAAVETWSIYSKEQEQLLVKYITSTRLRKSRKKSQGQKQGEESSDEVSDTPMQGANSPYNSMEAECKDGLSIPEAQFTDVEFSHIRMQDESHEAKRSEENPKASKLAL</sequence>